<gene>
    <name evidence="2" type="ORF">DUT91_00005</name>
</gene>
<dbReference type="OrthoDB" id="8439007at2"/>
<dbReference type="AlphaFoldDB" id="A0A368KA11"/>
<dbReference type="EMBL" id="QOZG01000001">
    <property type="protein sequence ID" value="RCS25252.1"/>
    <property type="molecule type" value="Genomic_DNA"/>
</dbReference>
<dbReference type="RefSeq" id="WP_114438346.1">
    <property type="nucleotide sequence ID" value="NZ_QOZG01000001.1"/>
</dbReference>
<evidence type="ECO:0000313" key="3">
    <source>
        <dbReference type="Proteomes" id="UP000253420"/>
    </source>
</evidence>
<organism evidence="2 3">
    <name type="scientific">Phyllobacterium salinisoli</name>
    <dbReference type="NCBI Taxonomy" id="1899321"/>
    <lineage>
        <taxon>Bacteria</taxon>
        <taxon>Pseudomonadati</taxon>
        <taxon>Pseudomonadota</taxon>
        <taxon>Alphaproteobacteria</taxon>
        <taxon>Hyphomicrobiales</taxon>
        <taxon>Phyllobacteriaceae</taxon>
        <taxon>Phyllobacterium</taxon>
    </lineage>
</organism>
<feature type="region of interest" description="Disordered" evidence="1">
    <location>
        <begin position="212"/>
        <end position="257"/>
    </location>
</feature>
<accession>A0A368KA11</accession>
<reference evidence="2 3" key="1">
    <citation type="submission" date="2018-07" db="EMBL/GenBank/DDBJ databases">
        <title>The draft genome of Phyllobacterium salinisoli.</title>
        <authorList>
            <person name="Liu L."/>
            <person name="Li L."/>
            <person name="Zhang X."/>
            <person name="Liang L."/>
        </authorList>
    </citation>
    <scope>NUCLEOTIDE SEQUENCE [LARGE SCALE GENOMIC DNA]</scope>
    <source>
        <strain evidence="2 3">LLAN61</strain>
    </source>
</reference>
<evidence type="ECO:0000313" key="2">
    <source>
        <dbReference type="EMBL" id="RCS25252.1"/>
    </source>
</evidence>
<sequence length="257" mass="29661">MQIFDFINKDELNELPEDESTAFLEFVRIARLRLQTRLGELDPQDEHDSDIAHDARHGFVNVVTATARRLHIEPFASMDVPRVKDLTYEDYRQFIADVDHYMTQMLFDGRGASRRETVGLSDDAKTKIRSKLFHLREALENSGYDERTRARLRVRLDEFEKELEKNRINIGAVAWVALEILVAPGALMGTYDASVKLINQIMRIVGEEKISEDERRRLPPVESPAALMPPRTEEKKKNLETDFGRGFSRDLDGEIPF</sequence>
<name>A0A368KA11_9HYPH</name>
<feature type="compositionally biased region" description="Basic and acidic residues" evidence="1">
    <location>
        <begin position="231"/>
        <end position="257"/>
    </location>
</feature>
<comment type="caution">
    <text evidence="2">The sequence shown here is derived from an EMBL/GenBank/DDBJ whole genome shotgun (WGS) entry which is preliminary data.</text>
</comment>
<keyword evidence="3" id="KW-1185">Reference proteome</keyword>
<evidence type="ECO:0000256" key="1">
    <source>
        <dbReference type="SAM" id="MobiDB-lite"/>
    </source>
</evidence>
<proteinExistence type="predicted"/>
<protein>
    <submittedName>
        <fullName evidence="2">Uncharacterized protein</fullName>
    </submittedName>
</protein>
<dbReference type="Proteomes" id="UP000253420">
    <property type="component" value="Unassembled WGS sequence"/>
</dbReference>